<gene>
    <name evidence="5" type="ordered locus">Clole_1046</name>
</gene>
<dbReference type="Gene3D" id="3.30.428.10">
    <property type="entry name" value="HIT-like"/>
    <property type="match status" value="1"/>
</dbReference>
<dbReference type="InterPro" id="IPR011146">
    <property type="entry name" value="HIT-like"/>
</dbReference>
<dbReference type="RefSeq" id="WP_013656077.1">
    <property type="nucleotide sequence ID" value="NC_015275.1"/>
</dbReference>
<feature type="short sequence motif" description="Histidine triad motif" evidence="2 3">
    <location>
        <begin position="98"/>
        <end position="102"/>
    </location>
</feature>
<dbReference type="PROSITE" id="PS00892">
    <property type="entry name" value="HIT_1"/>
    <property type="match status" value="1"/>
</dbReference>
<dbReference type="STRING" id="642492.Clole_1046"/>
<dbReference type="InterPro" id="IPR039384">
    <property type="entry name" value="HINT"/>
</dbReference>
<proteinExistence type="predicted"/>
<evidence type="ECO:0000256" key="2">
    <source>
        <dbReference type="PIRSR" id="PIRSR601310-3"/>
    </source>
</evidence>
<dbReference type="eggNOG" id="COG0537">
    <property type="taxonomic scope" value="Bacteria"/>
</dbReference>
<dbReference type="PROSITE" id="PS51084">
    <property type="entry name" value="HIT_2"/>
    <property type="match status" value="1"/>
</dbReference>
<dbReference type="Pfam" id="PF01230">
    <property type="entry name" value="HIT"/>
    <property type="match status" value="1"/>
</dbReference>
<dbReference type="HOGENOM" id="CLU_056776_3_3_9"/>
<dbReference type="Proteomes" id="UP000008467">
    <property type="component" value="Chromosome"/>
</dbReference>
<keyword evidence="6" id="KW-1185">Reference proteome</keyword>
<evidence type="ECO:0000313" key="5">
    <source>
        <dbReference type="EMBL" id="ADZ82778.1"/>
    </source>
</evidence>
<organism evidence="5 6">
    <name type="scientific">Cellulosilyticum lentocellum (strain ATCC 49066 / DSM 5427 / NCIMB 11756 / RHM5)</name>
    <name type="common">Clostridium lentocellum</name>
    <dbReference type="NCBI Taxonomy" id="642492"/>
    <lineage>
        <taxon>Bacteria</taxon>
        <taxon>Bacillati</taxon>
        <taxon>Bacillota</taxon>
        <taxon>Clostridia</taxon>
        <taxon>Lachnospirales</taxon>
        <taxon>Cellulosilyticaceae</taxon>
        <taxon>Cellulosilyticum</taxon>
    </lineage>
</organism>
<feature type="domain" description="HIT" evidence="4">
    <location>
        <begin position="6"/>
        <end position="113"/>
    </location>
</feature>
<evidence type="ECO:0000313" key="6">
    <source>
        <dbReference type="Proteomes" id="UP000008467"/>
    </source>
</evidence>
<dbReference type="SUPFAM" id="SSF54197">
    <property type="entry name" value="HIT-like"/>
    <property type="match status" value="1"/>
</dbReference>
<name>F2JRG9_CELLD</name>
<dbReference type="AlphaFoldDB" id="F2JRG9"/>
<feature type="active site" description="Tele-AMP-histidine intermediate" evidence="1">
    <location>
        <position position="100"/>
    </location>
</feature>
<reference evidence="5 6" key="1">
    <citation type="journal article" date="2011" name="J. Bacteriol.">
        <title>Complete genome sequence of the cellulose-degrading bacterium Cellulosilyticum lentocellum.</title>
        <authorList>
            <consortium name="US DOE Joint Genome Institute"/>
            <person name="Miller D.A."/>
            <person name="Suen G."/>
            <person name="Bruce D."/>
            <person name="Copeland A."/>
            <person name="Cheng J.F."/>
            <person name="Detter C."/>
            <person name="Goodwin L.A."/>
            <person name="Han C.S."/>
            <person name="Hauser L.J."/>
            <person name="Land M.L."/>
            <person name="Lapidus A."/>
            <person name="Lucas S."/>
            <person name="Meincke L."/>
            <person name="Pitluck S."/>
            <person name="Tapia R."/>
            <person name="Teshima H."/>
            <person name="Woyke T."/>
            <person name="Fox B.G."/>
            <person name="Angert E.R."/>
            <person name="Currie C.R."/>
        </authorList>
    </citation>
    <scope>NUCLEOTIDE SEQUENCE [LARGE SCALE GENOMIC DNA]</scope>
    <source>
        <strain evidence="6">ATCC 49066 / DSM 5427 / NCIMB 11756 / RHM5</strain>
    </source>
</reference>
<dbReference type="CDD" id="cd01277">
    <property type="entry name" value="HINT_subgroup"/>
    <property type="match status" value="1"/>
</dbReference>
<evidence type="ECO:0000259" key="4">
    <source>
        <dbReference type="PROSITE" id="PS51084"/>
    </source>
</evidence>
<dbReference type="KEGG" id="cle:Clole_1046"/>
<dbReference type="GO" id="GO:0003824">
    <property type="term" value="F:catalytic activity"/>
    <property type="evidence" value="ECO:0007669"/>
    <property type="project" value="InterPro"/>
</dbReference>
<dbReference type="InterPro" id="IPR019808">
    <property type="entry name" value="Histidine_triad_CS"/>
</dbReference>
<sequence>MKEDCIFCKIIKGDIPSFTIYEDKLFKVILDRFPAAPGHALIIPKEHYKDIFELPEEVAQALYPLAKEMATRIKLAVDAEGMNIVQNNGEVAGQSVYHFHLHLVPRKAGDGITLNKSANSATTLEELEAVLKCIQAVK</sequence>
<accession>F2JRG9</accession>
<dbReference type="PANTHER" id="PTHR46648">
    <property type="entry name" value="HIT FAMILY PROTEIN 1"/>
    <property type="match status" value="1"/>
</dbReference>
<dbReference type="PANTHER" id="PTHR46648:SF1">
    <property type="entry name" value="ADENOSINE 5'-MONOPHOSPHORAMIDASE HNT1"/>
    <property type="match status" value="1"/>
</dbReference>
<dbReference type="InterPro" id="IPR001310">
    <property type="entry name" value="Histidine_triad_HIT"/>
</dbReference>
<dbReference type="EMBL" id="CP002582">
    <property type="protein sequence ID" value="ADZ82778.1"/>
    <property type="molecule type" value="Genomic_DNA"/>
</dbReference>
<dbReference type="InterPro" id="IPR036265">
    <property type="entry name" value="HIT-like_sf"/>
</dbReference>
<protein>
    <submittedName>
        <fullName evidence="5">Histidine triad (HIT) protein</fullName>
    </submittedName>
</protein>
<dbReference type="PRINTS" id="PR00332">
    <property type="entry name" value="HISTRIAD"/>
</dbReference>
<dbReference type="GO" id="GO:0009117">
    <property type="term" value="P:nucleotide metabolic process"/>
    <property type="evidence" value="ECO:0007669"/>
    <property type="project" value="TreeGrafter"/>
</dbReference>
<evidence type="ECO:0000256" key="1">
    <source>
        <dbReference type="PIRSR" id="PIRSR601310-1"/>
    </source>
</evidence>
<evidence type="ECO:0000256" key="3">
    <source>
        <dbReference type="PROSITE-ProRule" id="PRU00464"/>
    </source>
</evidence>